<proteinExistence type="predicted"/>
<dbReference type="STRING" id="2018661.A0A2A2LXZ6"/>
<organism evidence="2 3">
    <name type="scientific">Diploscapter pachys</name>
    <dbReference type="NCBI Taxonomy" id="2018661"/>
    <lineage>
        <taxon>Eukaryota</taxon>
        <taxon>Metazoa</taxon>
        <taxon>Ecdysozoa</taxon>
        <taxon>Nematoda</taxon>
        <taxon>Chromadorea</taxon>
        <taxon>Rhabditida</taxon>
        <taxon>Rhabditina</taxon>
        <taxon>Rhabditomorpha</taxon>
        <taxon>Rhabditoidea</taxon>
        <taxon>Rhabditidae</taxon>
        <taxon>Diploscapter</taxon>
    </lineage>
</organism>
<dbReference type="PANTHER" id="PTHR12459">
    <property type="entry name" value="TRANSMEMBRANE PROTEIN 135-RELATED"/>
    <property type="match status" value="1"/>
</dbReference>
<protein>
    <recommendedName>
        <fullName evidence="4">Transmembrane protein 135 N-terminal domain-containing protein</fullName>
    </recommendedName>
</protein>
<comment type="caution">
    <text evidence="2">The sequence shown here is derived from an EMBL/GenBank/DDBJ whole genome shotgun (WGS) entry which is preliminary data.</text>
</comment>
<dbReference type="InterPro" id="IPR026749">
    <property type="entry name" value="Tmem135"/>
</dbReference>
<keyword evidence="1" id="KW-1133">Transmembrane helix</keyword>
<dbReference type="PANTHER" id="PTHR12459:SF15">
    <property type="entry name" value="TRANSMEMBRANE PROTEIN 135"/>
    <property type="match status" value="1"/>
</dbReference>
<reference evidence="2 3" key="1">
    <citation type="journal article" date="2017" name="Curr. Biol.">
        <title>Genome architecture and evolution of a unichromosomal asexual nematode.</title>
        <authorList>
            <person name="Fradin H."/>
            <person name="Zegar C."/>
            <person name="Gutwein M."/>
            <person name="Lucas J."/>
            <person name="Kovtun M."/>
            <person name="Corcoran D."/>
            <person name="Baugh L.R."/>
            <person name="Kiontke K."/>
            <person name="Gunsalus K."/>
            <person name="Fitch D.H."/>
            <person name="Piano F."/>
        </authorList>
    </citation>
    <scope>NUCLEOTIDE SEQUENCE [LARGE SCALE GENOMIC DNA]</scope>
    <source>
        <strain evidence="2">PF1309</strain>
    </source>
</reference>
<dbReference type="OrthoDB" id="291792at2759"/>
<evidence type="ECO:0008006" key="4">
    <source>
        <dbReference type="Google" id="ProtNLM"/>
    </source>
</evidence>
<name>A0A2A2LXZ6_9BILA</name>
<gene>
    <name evidence="2" type="ORF">WR25_02814</name>
</gene>
<keyword evidence="1" id="KW-0472">Membrane</keyword>
<dbReference type="Proteomes" id="UP000218231">
    <property type="component" value="Unassembled WGS sequence"/>
</dbReference>
<evidence type="ECO:0000313" key="3">
    <source>
        <dbReference type="Proteomes" id="UP000218231"/>
    </source>
</evidence>
<evidence type="ECO:0000313" key="2">
    <source>
        <dbReference type="EMBL" id="PAV91116.1"/>
    </source>
</evidence>
<keyword evidence="3" id="KW-1185">Reference proteome</keyword>
<evidence type="ECO:0000256" key="1">
    <source>
        <dbReference type="SAM" id="Phobius"/>
    </source>
</evidence>
<keyword evidence="1" id="KW-0812">Transmembrane</keyword>
<dbReference type="EMBL" id="LIAE01006336">
    <property type="protein sequence ID" value="PAV91116.1"/>
    <property type="molecule type" value="Genomic_DNA"/>
</dbReference>
<feature type="transmembrane region" description="Helical" evidence="1">
    <location>
        <begin position="183"/>
        <end position="203"/>
    </location>
</feature>
<accession>A0A2A2LXZ6</accession>
<sequence length="267" mass="30201">MASFCAILIEKATRRRPLALYLANLGSETAYRQLANHGYLPRFNRGECVPLIAGIVLIMYLYSSNRLPQGLVKVLKTCAGVDTKATHLNLKNAPKEFKKMLQQLREKFGKSDECVHDHSCTTNCTMNRIGVTNKMVKNMLSGGIAGLSMVAFPNVTIAMYVLWKAIEVLYCDLYNRGYIPYIPYGDIILYTISTGYVLWMAALEPQAVRSGYREFLMGLTGGRLALFNRHLIDSFGYKSSLIYPQSFQPDPLHSTINPMFYRPLREM</sequence>
<feature type="transmembrane region" description="Helical" evidence="1">
    <location>
        <begin position="144"/>
        <end position="163"/>
    </location>
</feature>
<dbReference type="AlphaFoldDB" id="A0A2A2LXZ6"/>